<evidence type="ECO:0000313" key="12">
    <source>
        <dbReference type="Proteomes" id="UP000633365"/>
    </source>
</evidence>
<dbReference type="Pfam" id="PF00690">
    <property type="entry name" value="Cation_ATPase_N"/>
    <property type="match status" value="1"/>
</dbReference>
<keyword evidence="5" id="KW-1278">Translocase</keyword>
<evidence type="ECO:0000256" key="6">
    <source>
        <dbReference type="ARBA" id="ARBA00022989"/>
    </source>
</evidence>
<dbReference type="PRINTS" id="PR00119">
    <property type="entry name" value="CATATPASE"/>
</dbReference>
<dbReference type="SFLD" id="SFLDS00003">
    <property type="entry name" value="Haloacid_Dehalogenase"/>
    <property type="match status" value="1"/>
</dbReference>
<feature type="transmembrane region" description="Helical" evidence="8">
    <location>
        <begin position="654"/>
        <end position="674"/>
    </location>
</feature>
<evidence type="ECO:0000256" key="5">
    <source>
        <dbReference type="ARBA" id="ARBA00022967"/>
    </source>
</evidence>
<dbReference type="InterPro" id="IPR008250">
    <property type="entry name" value="ATPase_P-typ_transduc_dom_A_sf"/>
</dbReference>
<evidence type="ECO:0000256" key="2">
    <source>
        <dbReference type="ARBA" id="ARBA00022692"/>
    </source>
</evidence>
<feature type="transmembrane region" description="Helical" evidence="8">
    <location>
        <begin position="753"/>
        <end position="775"/>
    </location>
</feature>
<gene>
    <name evidence="11" type="ORF">JKK62_05160</name>
</gene>
<dbReference type="GO" id="GO:0016887">
    <property type="term" value="F:ATP hydrolysis activity"/>
    <property type="evidence" value="ECO:0007669"/>
    <property type="project" value="InterPro"/>
</dbReference>
<dbReference type="Proteomes" id="UP000633365">
    <property type="component" value="Unassembled WGS sequence"/>
</dbReference>
<sequence>MKKSNKDKPPIDRVQAAYDAGLTSKEVEERVKKGYTNTTEDPNQKTILQILANNLFTFFNIVLFTIASIFIGFIIYLNAIGRSDIVNAYFGFSKFVFLIPAIMNVAMGSFQEFQSMKTIQKLRIVTSTKSKVVRDGKTESIDASEIVLDDIVALSAGEQATADLIVLSGEVDVDESMLTGESDHIKKTAGDTILSGSSIIVGSARCRAEKIGDDTYAAELTRKVKNTSGHKSELMSSIMKIIKVLTMCLCVAIIVSTVTLAIKISATGSDPSIWNGLTLSLNDPVTWSLIVLTDGMFGVGMIPSGLVLTTSVALMVSIAGLTKKKTLVQELYSLENLSRVDVICLDKTGTLTDGTMSVSELKKFDDSAEKHIRVLMGATDERNATSEAVFQYFGADESADIREMIPFSSANKYSGIVYGDGKKLLMGAPEYLLPEDDDRLVYVTERAKEGNRVIAVTLDGALIAFISIEDHIRETAADTLKFFRENGVTVKVISGDNPLTVSMIAQKCGIVNADKYISLAGVPLEDIPSVAEEYTVFARVSPEQKEALVKALQANKHKVAMTGDGVNDILALRRSDSSITFAKASEAAKSCSDVILLDNDFSHLKEVVGEGRRVIGNTQKTSVLYLMKSIAVFILAFALIPFSKGQMWFSIENMYMLEAAVIGTGGFLLSLEPRRTPVSGSFLKKIVSQAICAGALGAIAVLLPILLNAVPKALGYAPVITDVNVRPMMTVLLSIAGIIVVFSMCIPFNKYRAIALTCVVAVAATLGLLLPSAYIGGSTIGADMLAFDKAAGQTIFDSQLVQEMFRPMNSPIVRGLVGDMNNYIVLRMFLYVAIPLFIIIRFTLESKLDESDPDRGLNRSYVFGKRLILASGLVLILHALLSIVEVLTNTGSFQTENLLGDGNTAVYFNIFYAVVYTVVGALGYRMWTNPTKRLTTITFIAGMVLISLAMAPMTAVESEEVTQSALMIIDSAVASAVVLAYFIGCSLIFLNIISTDNKPTLATSQQQNT</sequence>
<keyword evidence="12" id="KW-1185">Reference proteome</keyword>
<dbReference type="InterPro" id="IPR023298">
    <property type="entry name" value="ATPase_P-typ_TM_dom_sf"/>
</dbReference>
<evidence type="ECO:0000256" key="1">
    <source>
        <dbReference type="ARBA" id="ARBA00004141"/>
    </source>
</evidence>
<feature type="transmembrane region" description="Helical" evidence="8">
    <location>
        <begin position="824"/>
        <end position="844"/>
    </location>
</feature>
<dbReference type="SUPFAM" id="SSF81665">
    <property type="entry name" value="Calcium ATPase, transmembrane domain M"/>
    <property type="match status" value="1"/>
</dbReference>
<dbReference type="Gene3D" id="3.40.1110.10">
    <property type="entry name" value="Calcium-transporting ATPase, cytoplasmic domain N"/>
    <property type="match status" value="1"/>
</dbReference>
<dbReference type="Gene3D" id="1.20.1110.10">
    <property type="entry name" value="Calcium-transporting ATPase, transmembrane domain"/>
    <property type="match status" value="1"/>
</dbReference>
<feature type="transmembrane region" description="Helical" evidence="8">
    <location>
        <begin position="88"/>
        <end position="107"/>
    </location>
</feature>
<dbReference type="SFLD" id="SFLDG00002">
    <property type="entry name" value="C1.7:_P-type_atpase_like"/>
    <property type="match status" value="1"/>
</dbReference>
<dbReference type="InterPro" id="IPR018303">
    <property type="entry name" value="ATPase_P-typ_P_site"/>
</dbReference>
<dbReference type="Pfam" id="PF00122">
    <property type="entry name" value="E1-E2_ATPase"/>
    <property type="match status" value="1"/>
</dbReference>
<name>A0A934U3X4_9FIRM</name>
<evidence type="ECO:0000256" key="8">
    <source>
        <dbReference type="SAM" id="Phobius"/>
    </source>
</evidence>
<dbReference type="GO" id="GO:0005524">
    <property type="term" value="F:ATP binding"/>
    <property type="evidence" value="ECO:0007669"/>
    <property type="project" value="UniProtKB-KW"/>
</dbReference>
<dbReference type="SFLD" id="SFLDF00027">
    <property type="entry name" value="p-type_atpase"/>
    <property type="match status" value="1"/>
</dbReference>
<organism evidence="11 12">
    <name type="scientific">Ruminococcus difficilis</name>
    <dbReference type="NCBI Taxonomy" id="2763069"/>
    <lineage>
        <taxon>Bacteria</taxon>
        <taxon>Bacillati</taxon>
        <taxon>Bacillota</taxon>
        <taxon>Clostridia</taxon>
        <taxon>Eubacteriales</taxon>
        <taxon>Oscillospiraceae</taxon>
        <taxon>Ruminococcus</taxon>
    </lineage>
</organism>
<dbReference type="Pfam" id="PF00702">
    <property type="entry name" value="Hydrolase"/>
    <property type="match status" value="1"/>
</dbReference>
<comment type="subcellular location">
    <subcellularLocation>
        <location evidence="1">Membrane</location>
        <topology evidence="1">Multi-pass membrane protein</topology>
    </subcellularLocation>
</comment>
<dbReference type="Gene3D" id="2.70.150.10">
    <property type="entry name" value="Calcium-transporting ATPase, cytoplasmic transduction domain A"/>
    <property type="match status" value="1"/>
</dbReference>
<feature type="transmembrane region" description="Helical" evidence="8">
    <location>
        <begin position="934"/>
        <end position="953"/>
    </location>
</feature>
<keyword evidence="6 8" id="KW-1133">Transmembrane helix</keyword>
<evidence type="ECO:0000256" key="7">
    <source>
        <dbReference type="ARBA" id="ARBA00023136"/>
    </source>
</evidence>
<feature type="transmembrane region" description="Helical" evidence="8">
    <location>
        <begin position="904"/>
        <end position="922"/>
    </location>
</feature>
<keyword evidence="4" id="KW-0067">ATP-binding</keyword>
<feature type="transmembrane region" description="Helical" evidence="8">
    <location>
        <begin position="865"/>
        <end position="884"/>
    </location>
</feature>
<feature type="transmembrane region" description="Helical" evidence="8">
    <location>
        <begin position="686"/>
        <end position="707"/>
    </location>
</feature>
<dbReference type="PROSITE" id="PS00154">
    <property type="entry name" value="ATPASE_E1_E2"/>
    <property type="match status" value="1"/>
</dbReference>
<evidence type="ECO:0000259" key="10">
    <source>
        <dbReference type="Pfam" id="PF00690"/>
    </source>
</evidence>
<dbReference type="SUPFAM" id="SSF81653">
    <property type="entry name" value="Calcium ATPase, transduction domain A"/>
    <property type="match status" value="1"/>
</dbReference>
<proteinExistence type="predicted"/>
<evidence type="ECO:0000256" key="4">
    <source>
        <dbReference type="ARBA" id="ARBA00022840"/>
    </source>
</evidence>
<protein>
    <submittedName>
        <fullName evidence="11">HAD-IC family P-type ATPase</fullName>
    </submittedName>
</protein>
<evidence type="ECO:0000259" key="9">
    <source>
        <dbReference type="Pfam" id="PF00122"/>
    </source>
</evidence>
<dbReference type="PANTHER" id="PTHR42861">
    <property type="entry name" value="CALCIUM-TRANSPORTING ATPASE"/>
    <property type="match status" value="1"/>
</dbReference>
<dbReference type="GO" id="GO:0016020">
    <property type="term" value="C:membrane"/>
    <property type="evidence" value="ECO:0007669"/>
    <property type="project" value="UniProtKB-SubCell"/>
</dbReference>
<dbReference type="SUPFAM" id="SSF56784">
    <property type="entry name" value="HAD-like"/>
    <property type="match status" value="1"/>
</dbReference>
<dbReference type="InterPro" id="IPR044492">
    <property type="entry name" value="P_typ_ATPase_HD_dom"/>
</dbReference>
<dbReference type="NCBIfam" id="TIGR01494">
    <property type="entry name" value="ATPase_P-type"/>
    <property type="match status" value="3"/>
</dbReference>
<dbReference type="InterPro" id="IPR023299">
    <property type="entry name" value="ATPase_P-typ_cyto_dom_N"/>
</dbReference>
<dbReference type="InterPro" id="IPR001757">
    <property type="entry name" value="P_typ_ATPase"/>
</dbReference>
<dbReference type="InterPro" id="IPR004014">
    <property type="entry name" value="ATPase_P-typ_cation-transptr_N"/>
</dbReference>
<keyword evidence="3" id="KW-0547">Nucleotide-binding</keyword>
<dbReference type="RefSeq" id="WP_186832951.1">
    <property type="nucleotide sequence ID" value="NZ_JAEQMG010000048.1"/>
</dbReference>
<feature type="transmembrane region" description="Helical" evidence="8">
    <location>
        <begin position="55"/>
        <end position="76"/>
    </location>
</feature>
<feature type="transmembrane region" description="Helical" evidence="8">
    <location>
        <begin position="965"/>
        <end position="990"/>
    </location>
</feature>
<dbReference type="Gene3D" id="3.40.50.1000">
    <property type="entry name" value="HAD superfamily/HAD-like"/>
    <property type="match status" value="1"/>
</dbReference>
<feature type="transmembrane region" description="Helical" evidence="8">
    <location>
        <begin position="727"/>
        <end position="746"/>
    </location>
</feature>
<dbReference type="EMBL" id="JAEQMG010000048">
    <property type="protein sequence ID" value="MBK6088044.1"/>
    <property type="molecule type" value="Genomic_DNA"/>
</dbReference>
<accession>A0A934U3X4</accession>
<comment type="caution">
    <text evidence="11">The sequence shown here is derived from an EMBL/GenBank/DDBJ whole genome shotgun (WGS) entry which is preliminary data.</text>
</comment>
<feature type="transmembrane region" description="Helical" evidence="8">
    <location>
        <begin position="244"/>
        <end position="266"/>
    </location>
</feature>
<dbReference type="InterPro" id="IPR023214">
    <property type="entry name" value="HAD_sf"/>
</dbReference>
<feature type="transmembrane region" description="Helical" evidence="8">
    <location>
        <begin position="286"/>
        <end position="316"/>
    </location>
</feature>
<reference evidence="11" key="1">
    <citation type="submission" date="2021-01" db="EMBL/GenBank/DDBJ databases">
        <title>Genome public.</title>
        <authorList>
            <person name="Liu C."/>
            <person name="Sun Q."/>
        </authorList>
    </citation>
    <scope>NUCLEOTIDE SEQUENCE</scope>
    <source>
        <strain evidence="11">M6</strain>
    </source>
</reference>
<keyword evidence="7 8" id="KW-0472">Membrane</keyword>
<feature type="transmembrane region" description="Helical" evidence="8">
    <location>
        <begin position="622"/>
        <end position="642"/>
    </location>
</feature>
<evidence type="ECO:0000313" key="11">
    <source>
        <dbReference type="EMBL" id="MBK6088044.1"/>
    </source>
</evidence>
<dbReference type="InterPro" id="IPR036412">
    <property type="entry name" value="HAD-like_sf"/>
</dbReference>
<evidence type="ECO:0000256" key="3">
    <source>
        <dbReference type="ARBA" id="ARBA00022741"/>
    </source>
</evidence>
<dbReference type="AlphaFoldDB" id="A0A934U3X4"/>
<keyword evidence="2 8" id="KW-0812">Transmembrane</keyword>
<dbReference type="InterPro" id="IPR059000">
    <property type="entry name" value="ATPase_P-type_domA"/>
</dbReference>
<feature type="domain" description="Cation-transporting P-type ATPase N-terminal" evidence="10">
    <location>
        <begin position="19"/>
        <end position="67"/>
    </location>
</feature>
<feature type="domain" description="P-type ATPase A" evidence="9">
    <location>
        <begin position="126"/>
        <end position="224"/>
    </location>
</feature>